<keyword evidence="2" id="KW-1185">Reference proteome</keyword>
<dbReference type="AlphaFoldDB" id="A0A6S7CBF2"/>
<reference evidence="1 2" key="1">
    <citation type="submission" date="2020-04" db="EMBL/GenBank/DDBJ databases">
        <authorList>
            <person name="De Canck E."/>
        </authorList>
    </citation>
    <scope>NUCLEOTIDE SEQUENCE [LARGE SCALE GENOMIC DNA]</scope>
    <source>
        <strain evidence="1 2">LMG 26858</strain>
    </source>
</reference>
<dbReference type="EMBL" id="CADILG010000005">
    <property type="protein sequence ID" value="CAB3841514.1"/>
    <property type="molecule type" value="Genomic_DNA"/>
</dbReference>
<proteinExistence type="predicted"/>
<dbReference type="Proteomes" id="UP000494117">
    <property type="component" value="Unassembled WGS sequence"/>
</dbReference>
<organism evidence="1 2">
    <name type="scientific">Achromobacter anxifer</name>
    <dbReference type="NCBI Taxonomy" id="1287737"/>
    <lineage>
        <taxon>Bacteria</taxon>
        <taxon>Pseudomonadati</taxon>
        <taxon>Pseudomonadota</taxon>
        <taxon>Betaproteobacteria</taxon>
        <taxon>Burkholderiales</taxon>
        <taxon>Alcaligenaceae</taxon>
        <taxon>Achromobacter</taxon>
    </lineage>
</organism>
<evidence type="ECO:0000313" key="2">
    <source>
        <dbReference type="Proteomes" id="UP000494117"/>
    </source>
</evidence>
<sequence>MLGSFMVLLITGLILLALAACLAARQAKSAHQALLEMTDVVRKLIPANETCVTNPTGSIFTFP</sequence>
<evidence type="ECO:0000313" key="1">
    <source>
        <dbReference type="EMBL" id="CAB3841514.1"/>
    </source>
</evidence>
<gene>
    <name evidence="1" type="ORF">LMG26858_01227</name>
</gene>
<name>A0A6S7CBF2_9BURK</name>
<protein>
    <submittedName>
        <fullName evidence="1">Uncharacterized protein</fullName>
    </submittedName>
</protein>
<accession>A0A6S7CBF2</accession>